<accession>A0A6L3VR72</accession>
<comment type="caution">
    <text evidence="2">The sequence shown here is derived from an EMBL/GenBank/DDBJ whole genome shotgun (WGS) entry which is preliminary data.</text>
</comment>
<organism evidence="2 3">
    <name type="scientific">Actinomadura montaniterrae</name>
    <dbReference type="NCBI Taxonomy" id="1803903"/>
    <lineage>
        <taxon>Bacteria</taxon>
        <taxon>Bacillati</taxon>
        <taxon>Actinomycetota</taxon>
        <taxon>Actinomycetes</taxon>
        <taxon>Streptosporangiales</taxon>
        <taxon>Thermomonosporaceae</taxon>
        <taxon>Actinomadura</taxon>
    </lineage>
</organism>
<evidence type="ECO:0008006" key="4">
    <source>
        <dbReference type="Google" id="ProtNLM"/>
    </source>
</evidence>
<dbReference type="InterPro" id="IPR006764">
    <property type="entry name" value="SAM_dep_MeTrfase_SAV2177_type"/>
</dbReference>
<reference evidence="2 3" key="1">
    <citation type="submission" date="2019-09" db="EMBL/GenBank/DDBJ databases">
        <title>Actinomadura physcomitrii sp. nov., a novel actinomycete isolated from moss [Physcomitrium sphaericum (Ludw) Fuernr].</title>
        <authorList>
            <person name="Liu C."/>
            <person name="Zhuang X."/>
        </authorList>
    </citation>
    <scope>NUCLEOTIDE SEQUENCE [LARGE SCALE GENOMIC DNA]</scope>
    <source>
        <strain evidence="2 3">CYP1-1B</strain>
    </source>
</reference>
<dbReference type="AlphaFoldDB" id="A0A6L3VR72"/>
<keyword evidence="3" id="KW-1185">Reference proteome</keyword>
<feature type="region of interest" description="Disordered" evidence="1">
    <location>
        <begin position="275"/>
        <end position="296"/>
    </location>
</feature>
<dbReference type="Proteomes" id="UP000483004">
    <property type="component" value="Unassembled WGS sequence"/>
</dbReference>
<dbReference type="SUPFAM" id="SSF53335">
    <property type="entry name" value="S-adenosyl-L-methionine-dependent methyltransferases"/>
    <property type="match status" value="1"/>
</dbReference>
<evidence type="ECO:0000313" key="2">
    <source>
        <dbReference type="EMBL" id="KAB2379326.1"/>
    </source>
</evidence>
<feature type="region of interest" description="Disordered" evidence="1">
    <location>
        <begin position="1"/>
        <end position="43"/>
    </location>
</feature>
<feature type="compositionally biased region" description="Basic and acidic residues" evidence="1">
    <location>
        <begin position="11"/>
        <end position="21"/>
    </location>
</feature>
<gene>
    <name evidence="2" type="ORF">F9B16_20650</name>
</gene>
<dbReference type="Pfam" id="PF04672">
    <property type="entry name" value="Methyltransf_19"/>
    <property type="match status" value="1"/>
</dbReference>
<dbReference type="InterPro" id="IPR029063">
    <property type="entry name" value="SAM-dependent_MTases_sf"/>
</dbReference>
<name>A0A6L3VR72_9ACTN</name>
<evidence type="ECO:0000313" key="3">
    <source>
        <dbReference type="Proteomes" id="UP000483004"/>
    </source>
</evidence>
<protein>
    <recommendedName>
        <fullName evidence="4">SAM-dependent methyltransferase</fullName>
    </recommendedName>
</protein>
<dbReference type="OrthoDB" id="3466559at2"/>
<dbReference type="Gene3D" id="3.40.50.150">
    <property type="entry name" value="Vaccinia Virus protein VP39"/>
    <property type="match status" value="1"/>
</dbReference>
<dbReference type="EMBL" id="WBMR01000058">
    <property type="protein sequence ID" value="KAB2379326.1"/>
    <property type="molecule type" value="Genomic_DNA"/>
</dbReference>
<evidence type="ECO:0000256" key="1">
    <source>
        <dbReference type="SAM" id="MobiDB-lite"/>
    </source>
</evidence>
<proteinExistence type="predicted"/>
<sequence length="296" mass="32126">MVAFRDAGPAHGDRDPLDWRLLDPPPLPVEGTRMTDRQPPGPGLPGAALNRIYDYSLGGKDNYGADRAVAIEAFGSFQAARLLPRENRKFLRRAVRHMLDEGVRQFLDVGCGLPGKGNVHEVVHARDAAGRVVYVDIDRVAVVHYQALLHAVPNAAAVHGDARKPHAILADPEVTALIDLRRPVGVLMTATLDAILDEEDPEGIVRAFTDAMAPGSHLAICDFTDDAMTSCERALQDRIITDAGLVFTSRSRSRIAAFFDGLDLVEPGLVPAPEWRPDRPHEPATGWLVAGVGRKP</sequence>
<dbReference type="PIRSF" id="PIRSF017393">
    <property type="entry name" value="MTase_SAV2177"/>
    <property type="match status" value="1"/>
</dbReference>